<dbReference type="SUPFAM" id="SSF53098">
    <property type="entry name" value="Ribonuclease H-like"/>
    <property type="match status" value="1"/>
</dbReference>
<accession>A0A2I0JRL2</accession>
<dbReference type="EMBL" id="PGOL01001337">
    <property type="protein sequence ID" value="PKI58871.1"/>
    <property type="molecule type" value="Genomic_DNA"/>
</dbReference>
<proteinExistence type="predicted"/>
<protein>
    <recommendedName>
        <fullName evidence="1">Integrase catalytic domain-containing protein</fullName>
    </recommendedName>
</protein>
<dbReference type="AlphaFoldDB" id="A0A2I0JRL2"/>
<dbReference type="InterPro" id="IPR001584">
    <property type="entry name" value="Integrase_cat-core"/>
</dbReference>
<gene>
    <name evidence="2" type="ORF">CRG98_020770</name>
</gene>
<comment type="caution">
    <text evidence="2">The sequence shown here is derived from an EMBL/GenBank/DDBJ whole genome shotgun (WGS) entry which is preliminary data.</text>
</comment>
<sequence length="146" mass="17028">MDFVLGLPQTQHGNDSIYIVVDRFSKIVHFISCKKTADAIRVAQLYFREVYRLHGLPKSIVSDRDTRFLSHFWCSLWKMVDTQLQFSSAYHPQTDGQTEVVNRSLGNMLRSLVWEHVKSWDLKLCQAEFAHNHVVNPTFILPMCLM</sequence>
<name>A0A2I0JRL2_PUNGR</name>
<dbReference type="PANTHER" id="PTHR35046:SF18">
    <property type="entry name" value="RNA-DIRECTED DNA POLYMERASE"/>
    <property type="match status" value="1"/>
</dbReference>
<dbReference type="PANTHER" id="PTHR35046">
    <property type="entry name" value="ZINC KNUCKLE (CCHC-TYPE) FAMILY PROTEIN"/>
    <property type="match status" value="1"/>
</dbReference>
<feature type="domain" description="Integrase catalytic" evidence="1">
    <location>
        <begin position="1"/>
        <end position="146"/>
    </location>
</feature>
<dbReference type="InterPro" id="IPR036397">
    <property type="entry name" value="RNaseH_sf"/>
</dbReference>
<evidence type="ECO:0000259" key="1">
    <source>
        <dbReference type="PROSITE" id="PS50994"/>
    </source>
</evidence>
<dbReference type="PROSITE" id="PS50994">
    <property type="entry name" value="INTEGRASE"/>
    <property type="match status" value="1"/>
</dbReference>
<dbReference type="STRING" id="22663.A0A2I0JRL2"/>
<dbReference type="GO" id="GO:0003676">
    <property type="term" value="F:nucleic acid binding"/>
    <property type="evidence" value="ECO:0007669"/>
    <property type="project" value="InterPro"/>
</dbReference>
<dbReference type="GO" id="GO:0015074">
    <property type="term" value="P:DNA integration"/>
    <property type="evidence" value="ECO:0007669"/>
    <property type="project" value="InterPro"/>
</dbReference>
<evidence type="ECO:0000313" key="3">
    <source>
        <dbReference type="Proteomes" id="UP000233551"/>
    </source>
</evidence>
<keyword evidence="3" id="KW-1185">Reference proteome</keyword>
<evidence type="ECO:0000313" key="2">
    <source>
        <dbReference type="EMBL" id="PKI58871.1"/>
    </source>
</evidence>
<organism evidence="2 3">
    <name type="scientific">Punica granatum</name>
    <name type="common">Pomegranate</name>
    <dbReference type="NCBI Taxonomy" id="22663"/>
    <lineage>
        <taxon>Eukaryota</taxon>
        <taxon>Viridiplantae</taxon>
        <taxon>Streptophyta</taxon>
        <taxon>Embryophyta</taxon>
        <taxon>Tracheophyta</taxon>
        <taxon>Spermatophyta</taxon>
        <taxon>Magnoliopsida</taxon>
        <taxon>eudicotyledons</taxon>
        <taxon>Gunneridae</taxon>
        <taxon>Pentapetalae</taxon>
        <taxon>rosids</taxon>
        <taxon>malvids</taxon>
        <taxon>Myrtales</taxon>
        <taxon>Lythraceae</taxon>
        <taxon>Punica</taxon>
    </lineage>
</organism>
<dbReference type="InterPro" id="IPR012337">
    <property type="entry name" value="RNaseH-like_sf"/>
</dbReference>
<reference evidence="2 3" key="1">
    <citation type="submission" date="2017-11" db="EMBL/GenBank/DDBJ databases">
        <title>De-novo sequencing of pomegranate (Punica granatum L.) genome.</title>
        <authorList>
            <person name="Akparov Z."/>
            <person name="Amiraslanov A."/>
            <person name="Hajiyeva S."/>
            <person name="Abbasov M."/>
            <person name="Kaur K."/>
            <person name="Hamwieh A."/>
            <person name="Solovyev V."/>
            <person name="Salamov A."/>
            <person name="Braich B."/>
            <person name="Kosarev P."/>
            <person name="Mahmoud A."/>
            <person name="Hajiyev E."/>
            <person name="Babayeva S."/>
            <person name="Izzatullayeva V."/>
            <person name="Mammadov A."/>
            <person name="Mammadov A."/>
            <person name="Sharifova S."/>
            <person name="Ojaghi J."/>
            <person name="Eynullazada K."/>
            <person name="Bayramov B."/>
            <person name="Abdulazimova A."/>
            <person name="Shahmuradov I."/>
        </authorList>
    </citation>
    <scope>NUCLEOTIDE SEQUENCE [LARGE SCALE GENOMIC DNA]</scope>
    <source>
        <strain evidence="3">cv. AG2017</strain>
        <tissue evidence="2">Leaf</tissue>
    </source>
</reference>
<dbReference type="Gene3D" id="3.30.420.10">
    <property type="entry name" value="Ribonuclease H-like superfamily/Ribonuclease H"/>
    <property type="match status" value="1"/>
</dbReference>
<dbReference type="Proteomes" id="UP000233551">
    <property type="component" value="Unassembled WGS sequence"/>
</dbReference>